<evidence type="ECO:0008006" key="4">
    <source>
        <dbReference type="Google" id="ProtNLM"/>
    </source>
</evidence>
<organism evidence="2 3">
    <name type="scientific">Parasedimentitalea denitrificans</name>
    <dbReference type="NCBI Taxonomy" id="2211118"/>
    <lineage>
        <taxon>Bacteria</taxon>
        <taxon>Pseudomonadati</taxon>
        <taxon>Pseudomonadota</taxon>
        <taxon>Alphaproteobacteria</taxon>
        <taxon>Rhodobacterales</taxon>
        <taxon>Paracoccaceae</taxon>
        <taxon>Parasedimentitalea</taxon>
    </lineage>
</organism>
<keyword evidence="1" id="KW-0812">Transmembrane</keyword>
<accession>A0ABX0W2Y3</accession>
<comment type="caution">
    <text evidence="2">The sequence shown here is derived from an EMBL/GenBank/DDBJ whole genome shotgun (WGS) entry which is preliminary data.</text>
</comment>
<dbReference type="Proteomes" id="UP001429564">
    <property type="component" value="Unassembled WGS sequence"/>
</dbReference>
<feature type="transmembrane region" description="Helical" evidence="1">
    <location>
        <begin position="44"/>
        <end position="63"/>
    </location>
</feature>
<keyword evidence="3" id="KW-1185">Reference proteome</keyword>
<keyword evidence="1" id="KW-0472">Membrane</keyword>
<dbReference type="RefSeq" id="WP_167682263.1">
    <property type="nucleotide sequence ID" value="NZ_QHLQ01000002.1"/>
</dbReference>
<feature type="transmembrane region" description="Helical" evidence="1">
    <location>
        <begin position="12"/>
        <end position="32"/>
    </location>
</feature>
<name>A0ABX0W2Y3_9RHOB</name>
<evidence type="ECO:0000256" key="1">
    <source>
        <dbReference type="SAM" id="Phobius"/>
    </source>
</evidence>
<sequence>MHTDNNDNKLIMTLNGAGVALAYGLLGVSLWLSTEVPLATKGYWGMGILLLTISLINVVKYRFDHRSSSDRISRIEEARNDKLLEEALSEPTTSI</sequence>
<protein>
    <recommendedName>
        <fullName evidence="4">YiaAB two helix domain-containing protein</fullName>
    </recommendedName>
</protein>
<evidence type="ECO:0000313" key="2">
    <source>
        <dbReference type="EMBL" id="NIZ59996.1"/>
    </source>
</evidence>
<dbReference type="EMBL" id="QHLQ01000002">
    <property type="protein sequence ID" value="NIZ59996.1"/>
    <property type="molecule type" value="Genomic_DNA"/>
</dbReference>
<reference evidence="2 3" key="1">
    <citation type="submission" date="2018-05" db="EMBL/GenBank/DDBJ databases">
        <authorList>
            <person name="Zhang Y.-J."/>
        </authorList>
    </citation>
    <scope>NUCLEOTIDE SEQUENCE [LARGE SCALE GENOMIC DNA]</scope>
    <source>
        <strain evidence="2 3">CY04</strain>
    </source>
</reference>
<proteinExistence type="predicted"/>
<keyword evidence="1" id="KW-1133">Transmembrane helix</keyword>
<gene>
    <name evidence="2" type="ORF">DL239_03285</name>
</gene>
<evidence type="ECO:0000313" key="3">
    <source>
        <dbReference type="Proteomes" id="UP001429564"/>
    </source>
</evidence>